<comment type="subcellular location">
    <subcellularLocation>
        <location evidence="1">Cytoplasm</location>
    </subcellularLocation>
</comment>
<gene>
    <name evidence="12" type="ORF">ACJMK2_042198</name>
</gene>
<keyword evidence="4" id="KW-0479">Metal-binding</keyword>
<dbReference type="GO" id="GO:0003729">
    <property type="term" value="F:mRNA binding"/>
    <property type="evidence" value="ECO:0007669"/>
    <property type="project" value="UniProtKB-ARBA"/>
</dbReference>
<dbReference type="GO" id="GO:0017148">
    <property type="term" value="P:negative regulation of translation"/>
    <property type="evidence" value="ECO:0007669"/>
    <property type="project" value="UniProtKB-ARBA"/>
</dbReference>
<dbReference type="Proteomes" id="UP001634394">
    <property type="component" value="Unassembled WGS sequence"/>
</dbReference>
<proteinExistence type="inferred from homology"/>
<evidence type="ECO:0000256" key="8">
    <source>
        <dbReference type="ARBA" id="ARBA00022884"/>
    </source>
</evidence>
<reference evidence="12 13" key="1">
    <citation type="submission" date="2024-11" db="EMBL/GenBank/DDBJ databases">
        <title>Chromosome-level genome assembly of the freshwater bivalve Anodonta woodiana.</title>
        <authorList>
            <person name="Chen X."/>
        </authorList>
    </citation>
    <scope>NUCLEOTIDE SEQUENCE [LARGE SCALE GENOMIC DNA]</scope>
    <source>
        <strain evidence="12">MN2024</strain>
        <tissue evidence="12">Gills</tissue>
    </source>
</reference>
<name>A0ABD3WAE9_SINWO</name>
<evidence type="ECO:0000256" key="5">
    <source>
        <dbReference type="ARBA" id="ARBA00022771"/>
    </source>
</evidence>
<dbReference type="GO" id="GO:0048477">
    <property type="term" value="P:oogenesis"/>
    <property type="evidence" value="ECO:0007669"/>
    <property type="project" value="UniProtKB-KW"/>
</dbReference>
<accession>A0ABD3WAE9</accession>
<dbReference type="SMART" id="SM01328">
    <property type="entry name" value="zf-3CxxC"/>
    <property type="match status" value="1"/>
</dbReference>
<protein>
    <recommendedName>
        <fullName evidence="11">3CxxC-type domain-containing protein</fullName>
    </recommendedName>
</protein>
<dbReference type="AlphaFoldDB" id="A0ABD3WAE9"/>
<keyword evidence="6" id="KW-0221">Differentiation</keyword>
<keyword evidence="13" id="KW-1185">Reference proteome</keyword>
<keyword evidence="2" id="KW-0217">Developmental protein</keyword>
<keyword evidence="3" id="KW-0963">Cytoplasm</keyword>
<evidence type="ECO:0000313" key="13">
    <source>
        <dbReference type="Proteomes" id="UP001634394"/>
    </source>
</evidence>
<keyword evidence="5" id="KW-0863">Zinc-finger</keyword>
<evidence type="ECO:0000256" key="9">
    <source>
        <dbReference type="ARBA" id="ARBA00022943"/>
    </source>
</evidence>
<dbReference type="PANTHER" id="PTHR31054:SF3">
    <property type="entry name" value="ZYGOTE ARREST PROTEIN 1-LIKE"/>
    <property type="match status" value="1"/>
</dbReference>
<comment type="similarity">
    <text evidence="10">Belongs to the ZAR1 family.</text>
</comment>
<dbReference type="InterPro" id="IPR027377">
    <property type="entry name" value="ZAR1/RTP1-5-like_Znf-3CxxC"/>
</dbReference>
<dbReference type="GO" id="GO:0008270">
    <property type="term" value="F:zinc ion binding"/>
    <property type="evidence" value="ECO:0007669"/>
    <property type="project" value="UniProtKB-KW"/>
</dbReference>
<dbReference type="GO" id="GO:0005737">
    <property type="term" value="C:cytoplasm"/>
    <property type="evidence" value="ECO:0007669"/>
    <property type="project" value="UniProtKB-SubCell"/>
</dbReference>
<evidence type="ECO:0000256" key="3">
    <source>
        <dbReference type="ARBA" id="ARBA00022490"/>
    </source>
</evidence>
<evidence type="ECO:0000256" key="2">
    <source>
        <dbReference type="ARBA" id="ARBA00022473"/>
    </source>
</evidence>
<evidence type="ECO:0000256" key="1">
    <source>
        <dbReference type="ARBA" id="ARBA00004496"/>
    </source>
</evidence>
<evidence type="ECO:0000256" key="4">
    <source>
        <dbReference type="ARBA" id="ARBA00022723"/>
    </source>
</evidence>
<keyword evidence="7" id="KW-0862">Zinc</keyword>
<sequence length="107" mass="12553">MFRGGRGRRGGRGESKRKYGFFRCTKCNANWESSHVYEKSPSEYYEQECKKCRISVSPYKVESIVCKMCGQEDCICTEEDRQKRHTDPNKPHRSDLCERCKKGLKCI</sequence>
<evidence type="ECO:0000256" key="7">
    <source>
        <dbReference type="ARBA" id="ARBA00022833"/>
    </source>
</evidence>
<dbReference type="PANTHER" id="PTHR31054">
    <property type="entry name" value="ZYGOTE ARREST PROTEIN 1-LIKE ISOFORM X1"/>
    <property type="match status" value="1"/>
</dbReference>
<feature type="domain" description="3CxxC-type" evidence="11">
    <location>
        <begin position="17"/>
        <end position="103"/>
    </location>
</feature>
<comment type="caution">
    <text evidence="12">The sequence shown here is derived from an EMBL/GenBank/DDBJ whole genome shotgun (WGS) entry which is preliminary data.</text>
</comment>
<dbReference type="InterPro" id="IPR026775">
    <property type="entry name" value="Zar1"/>
</dbReference>
<keyword evidence="9" id="KW-0896">Oogenesis</keyword>
<dbReference type="Pfam" id="PF13695">
    <property type="entry name" value="Zn_ribbon_3CxxC"/>
    <property type="match status" value="1"/>
</dbReference>
<dbReference type="EMBL" id="JBJQND010000008">
    <property type="protein sequence ID" value="KAL3869529.1"/>
    <property type="molecule type" value="Genomic_DNA"/>
</dbReference>
<evidence type="ECO:0000259" key="11">
    <source>
        <dbReference type="SMART" id="SM01328"/>
    </source>
</evidence>
<dbReference type="EMBL" id="JBJQND010000008">
    <property type="protein sequence ID" value="KAL3869530.1"/>
    <property type="molecule type" value="Genomic_DNA"/>
</dbReference>
<evidence type="ECO:0000256" key="10">
    <source>
        <dbReference type="ARBA" id="ARBA00034699"/>
    </source>
</evidence>
<organism evidence="12 13">
    <name type="scientific">Sinanodonta woodiana</name>
    <name type="common">Chinese pond mussel</name>
    <name type="synonym">Anodonta woodiana</name>
    <dbReference type="NCBI Taxonomy" id="1069815"/>
    <lineage>
        <taxon>Eukaryota</taxon>
        <taxon>Metazoa</taxon>
        <taxon>Spiralia</taxon>
        <taxon>Lophotrochozoa</taxon>
        <taxon>Mollusca</taxon>
        <taxon>Bivalvia</taxon>
        <taxon>Autobranchia</taxon>
        <taxon>Heteroconchia</taxon>
        <taxon>Palaeoheterodonta</taxon>
        <taxon>Unionida</taxon>
        <taxon>Unionoidea</taxon>
        <taxon>Unionidae</taxon>
        <taxon>Unioninae</taxon>
        <taxon>Sinanodonta</taxon>
    </lineage>
</organism>
<keyword evidence="8" id="KW-0694">RNA-binding</keyword>
<evidence type="ECO:0000313" key="12">
    <source>
        <dbReference type="EMBL" id="KAL3869530.1"/>
    </source>
</evidence>
<evidence type="ECO:0000256" key="6">
    <source>
        <dbReference type="ARBA" id="ARBA00022782"/>
    </source>
</evidence>